<dbReference type="SUPFAM" id="SSF49464">
    <property type="entry name" value="Carboxypeptidase regulatory domain-like"/>
    <property type="match status" value="1"/>
</dbReference>
<dbReference type="AlphaFoldDB" id="A0A1F6A4L9"/>
<evidence type="ECO:0000256" key="1">
    <source>
        <dbReference type="SAM" id="Coils"/>
    </source>
</evidence>
<evidence type="ECO:0000313" key="5">
    <source>
        <dbReference type="Proteomes" id="UP000177871"/>
    </source>
</evidence>
<dbReference type="Gene3D" id="2.60.40.1120">
    <property type="entry name" value="Carboxypeptidase-like, regulatory domain"/>
    <property type="match status" value="1"/>
</dbReference>
<dbReference type="STRING" id="1798381.A2721_00885"/>
<gene>
    <name evidence="4" type="ORF">A2721_00885</name>
</gene>
<evidence type="ECO:0000256" key="3">
    <source>
        <dbReference type="SAM" id="Phobius"/>
    </source>
</evidence>
<organism evidence="4 5">
    <name type="scientific">Candidatus Gottesmanbacteria bacterium RIFCSPHIGHO2_01_FULL_47_48</name>
    <dbReference type="NCBI Taxonomy" id="1798381"/>
    <lineage>
        <taxon>Bacteria</taxon>
        <taxon>Candidatus Gottesmaniibacteriota</taxon>
    </lineage>
</organism>
<keyword evidence="3" id="KW-0812">Transmembrane</keyword>
<protein>
    <recommendedName>
        <fullName evidence="6">SD-repeat containing protein B domain-containing protein</fullName>
    </recommendedName>
</protein>
<accession>A0A1F6A4L9</accession>
<evidence type="ECO:0008006" key="6">
    <source>
        <dbReference type="Google" id="ProtNLM"/>
    </source>
</evidence>
<sequence>MTLKQFGELAFGAIMAYVFLSTGWHPVIKWPLVFFFAILGVGLAFVPIQERPLDAWIINFFRAIYRPTYYIWKRNSQAGLVTPPPTAKEPVKFEEIGITGLVTSPVAASGGGGQKVEEGKKESQNVTNEEEIEQKVLDALKTDTLTPVATEEAGQPDTPSGTTAPPQGTRQSPLSIDQLLSRREQTAAPKTVEETGAPEQTQNKESDETKVMTVEELLKMRQETGILREEKNASDLTKSETKINELIEKNKQMLMEIDEIRNKMFSMAGQDTAELQKRLDEIMVEKNALAGEIAKAREEVTAARIAPVAIPSYQEPIRLPIVRTAQKPVVKPPVISLTALPNVINGLVLDSGGTPMEGVILIIRDDQGNSIRALRTNKIGQFIASTPLLNGKYYLELEKAGYDFDNWEVTLSGQVLEPLEVRAKATEQLGASS</sequence>
<dbReference type="Proteomes" id="UP000177871">
    <property type="component" value="Unassembled WGS sequence"/>
</dbReference>
<keyword evidence="3" id="KW-0472">Membrane</keyword>
<feature type="region of interest" description="Disordered" evidence="2">
    <location>
        <begin position="149"/>
        <end position="172"/>
    </location>
</feature>
<evidence type="ECO:0000256" key="2">
    <source>
        <dbReference type="SAM" id="MobiDB-lite"/>
    </source>
</evidence>
<dbReference type="EMBL" id="MFJK01000005">
    <property type="protein sequence ID" value="OGG19655.1"/>
    <property type="molecule type" value="Genomic_DNA"/>
</dbReference>
<evidence type="ECO:0000313" key="4">
    <source>
        <dbReference type="EMBL" id="OGG19655.1"/>
    </source>
</evidence>
<reference evidence="4 5" key="1">
    <citation type="journal article" date="2016" name="Nat. Commun.">
        <title>Thousands of microbial genomes shed light on interconnected biogeochemical processes in an aquifer system.</title>
        <authorList>
            <person name="Anantharaman K."/>
            <person name="Brown C.T."/>
            <person name="Hug L.A."/>
            <person name="Sharon I."/>
            <person name="Castelle C.J."/>
            <person name="Probst A.J."/>
            <person name="Thomas B.C."/>
            <person name="Singh A."/>
            <person name="Wilkins M.J."/>
            <person name="Karaoz U."/>
            <person name="Brodie E.L."/>
            <person name="Williams K.H."/>
            <person name="Hubbard S.S."/>
            <person name="Banfield J.F."/>
        </authorList>
    </citation>
    <scope>NUCLEOTIDE SEQUENCE [LARGE SCALE GENOMIC DNA]</scope>
</reference>
<dbReference type="InterPro" id="IPR008969">
    <property type="entry name" value="CarboxyPept-like_regulatory"/>
</dbReference>
<feature type="region of interest" description="Disordered" evidence="2">
    <location>
        <begin position="185"/>
        <end position="209"/>
    </location>
</feature>
<name>A0A1F6A4L9_9BACT</name>
<comment type="caution">
    <text evidence="4">The sequence shown here is derived from an EMBL/GenBank/DDBJ whole genome shotgun (WGS) entry which is preliminary data.</text>
</comment>
<feature type="transmembrane region" description="Helical" evidence="3">
    <location>
        <begin position="30"/>
        <end position="48"/>
    </location>
</feature>
<proteinExistence type="predicted"/>
<feature type="transmembrane region" description="Helical" evidence="3">
    <location>
        <begin position="7"/>
        <end position="24"/>
    </location>
</feature>
<keyword evidence="1" id="KW-0175">Coiled coil</keyword>
<feature type="compositionally biased region" description="Polar residues" evidence="2">
    <location>
        <begin position="157"/>
        <end position="172"/>
    </location>
</feature>
<feature type="region of interest" description="Disordered" evidence="2">
    <location>
        <begin position="104"/>
        <end position="132"/>
    </location>
</feature>
<feature type="coiled-coil region" evidence="1">
    <location>
        <begin position="236"/>
        <end position="299"/>
    </location>
</feature>
<keyword evidence="3" id="KW-1133">Transmembrane helix</keyword>